<proteinExistence type="predicted"/>
<comment type="caution">
    <text evidence="2">The sequence shown here is derived from an EMBL/GenBank/DDBJ whole genome shotgun (WGS) entry which is preliminary data.</text>
</comment>
<keyword evidence="3" id="KW-1185">Reference proteome</keyword>
<evidence type="ECO:0000259" key="1">
    <source>
        <dbReference type="PROSITE" id="PS50013"/>
    </source>
</evidence>
<reference evidence="2 3" key="1">
    <citation type="submission" date="2013-12" db="EMBL/GenBank/DDBJ databases">
        <authorList>
            <person name="Cubeta M."/>
            <person name="Pakala S."/>
            <person name="Fedorova N."/>
            <person name="Thomas E."/>
            <person name="Dean R."/>
            <person name="Jabaji S."/>
            <person name="Neate S."/>
            <person name="Toda T."/>
            <person name="Tavantzis S."/>
            <person name="Vilgalys R."/>
            <person name="Bharathan N."/>
            <person name="Pakala S."/>
            <person name="Losada L.S."/>
            <person name="Zafar N."/>
            <person name="Nierman W."/>
        </authorList>
    </citation>
    <scope>NUCLEOTIDE SEQUENCE [LARGE SCALE GENOMIC DNA]</scope>
    <source>
        <strain evidence="2 3">123E</strain>
    </source>
</reference>
<dbReference type="Gene3D" id="2.40.50.40">
    <property type="match status" value="1"/>
</dbReference>
<dbReference type="Pfam" id="PF00385">
    <property type="entry name" value="Chromo"/>
    <property type="match status" value="1"/>
</dbReference>
<evidence type="ECO:0000313" key="2">
    <source>
        <dbReference type="EMBL" id="KEP45487.1"/>
    </source>
</evidence>
<dbReference type="CDD" id="cd00024">
    <property type="entry name" value="CD_CSD"/>
    <property type="match status" value="1"/>
</dbReference>
<accession>A0A074S5Y0</accession>
<dbReference type="InterPro" id="IPR000953">
    <property type="entry name" value="Chromo/chromo_shadow_dom"/>
</dbReference>
<organism evidence="2 3">
    <name type="scientific">Rhizoctonia solani 123E</name>
    <dbReference type="NCBI Taxonomy" id="1423351"/>
    <lineage>
        <taxon>Eukaryota</taxon>
        <taxon>Fungi</taxon>
        <taxon>Dikarya</taxon>
        <taxon>Basidiomycota</taxon>
        <taxon>Agaricomycotina</taxon>
        <taxon>Agaricomycetes</taxon>
        <taxon>Cantharellales</taxon>
        <taxon>Ceratobasidiaceae</taxon>
        <taxon>Rhizoctonia</taxon>
    </lineage>
</organism>
<dbReference type="InterPro" id="IPR016197">
    <property type="entry name" value="Chromo-like_dom_sf"/>
</dbReference>
<feature type="domain" description="Chromo" evidence="1">
    <location>
        <begin position="3"/>
        <end position="62"/>
    </location>
</feature>
<dbReference type="AlphaFoldDB" id="A0A074S5Y0"/>
<dbReference type="EMBL" id="AZST01001755">
    <property type="protein sequence ID" value="KEP45487.1"/>
    <property type="molecule type" value="Genomic_DNA"/>
</dbReference>
<feature type="non-terminal residue" evidence="2">
    <location>
        <position position="1"/>
    </location>
</feature>
<sequence>EEYEIEKIVTWEKDKEGLWYQVRWKGYDPLEDTMERADKIAELIPVMESFIKEFPDALLPNNYKPAKHRYKKGKLRVATLATHLPSTTSHITTTECLCPASSPTLLSGHPLTMQMTGNVLTKSNQETTPGEMSSPGVTLSCGPGSMPRPLTPLPNLTTSPWGIDLSFPGRANKQSSALKGGTLDG</sequence>
<dbReference type="SMART" id="SM00298">
    <property type="entry name" value="CHROMO"/>
    <property type="match status" value="1"/>
</dbReference>
<dbReference type="InterPro" id="IPR023780">
    <property type="entry name" value="Chromo_domain"/>
</dbReference>
<dbReference type="Proteomes" id="UP000027456">
    <property type="component" value="Unassembled WGS sequence"/>
</dbReference>
<dbReference type="HOGENOM" id="CLU_1464702_0_0_1"/>
<dbReference type="GO" id="GO:0006338">
    <property type="term" value="P:chromatin remodeling"/>
    <property type="evidence" value="ECO:0007669"/>
    <property type="project" value="UniProtKB-ARBA"/>
</dbReference>
<evidence type="ECO:0000313" key="3">
    <source>
        <dbReference type="Proteomes" id="UP000027456"/>
    </source>
</evidence>
<dbReference type="OrthoDB" id="2447764at2759"/>
<dbReference type="PROSITE" id="PS50013">
    <property type="entry name" value="CHROMO_2"/>
    <property type="match status" value="1"/>
</dbReference>
<gene>
    <name evidence="2" type="ORF">V565_268120</name>
</gene>
<protein>
    <submittedName>
        <fullName evidence="2">Chromo domain protein</fullName>
    </submittedName>
</protein>
<name>A0A074S5Y0_9AGAM</name>
<dbReference type="SUPFAM" id="SSF54160">
    <property type="entry name" value="Chromo domain-like"/>
    <property type="match status" value="1"/>
</dbReference>